<dbReference type="Pfam" id="PF03781">
    <property type="entry name" value="FGE-sulfatase"/>
    <property type="match status" value="1"/>
</dbReference>
<feature type="non-terminal residue" evidence="3">
    <location>
        <position position="1"/>
    </location>
</feature>
<dbReference type="GO" id="GO:0120147">
    <property type="term" value="F:formylglycine-generating oxidase activity"/>
    <property type="evidence" value="ECO:0007669"/>
    <property type="project" value="TreeGrafter"/>
</dbReference>
<dbReference type="PANTHER" id="PTHR23150">
    <property type="entry name" value="SULFATASE MODIFYING FACTOR 1, 2"/>
    <property type="match status" value="1"/>
</dbReference>
<dbReference type="SUPFAM" id="SSF56436">
    <property type="entry name" value="C-type lectin-like"/>
    <property type="match status" value="1"/>
</dbReference>
<dbReference type="EMBL" id="JADEXQ010000226">
    <property type="protein sequence ID" value="MBE9033504.1"/>
    <property type="molecule type" value="Genomic_DNA"/>
</dbReference>
<name>A0A928VWV5_9CYAN</name>
<evidence type="ECO:0000313" key="4">
    <source>
        <dbReference type="Proteomes" id="UP000625316"/>
    </source>
</evidence>
<accession>A0A928VWV5</accession>
<organism evidence="3 4">
    <name type="scientific">Romeriopsis navalis LEGE 11480</name>
    <dbReference type="NCBI Taxonomy" id="2777977"/>
    <lineage>
        <taxon>Bacteria</taxon>
        <taxon>Bacillati</taxon>
        <taxon>Cyanobacteriota</taxon>
        <taxon>Cyanophyceae</taxon>
        <taxon>Leptolyngbyales</taxon>
        <taxon>Leptolyngbyaceae</taxon>
        <taxon>Romeriopsis</taxon>
        <taxon>Romeriopsis navalis</taxon>
    </lineage>
</organism>
<dbReference type="InterPro" id="IPR005532">
    <property type="entry name" value="SUMF_dom"/>
</dbReference>
<dbReference type="RefSeq" id="WP_264328302.1">
    <property type="nucleotide sequence ID" value="NZ_JADEXQ010000226.1"/>
</dbReference>
<reference evidence="3" key="1">
    <citation type="submission" date="2020-10" db="EMBL/GenBank/DDBJ databases">
        <authorList>
            <person name="Castelo-Branco R."/>
            <person name="Eusebio N."/>
            <person name="Adriana R."/>
            <person name="Vieira A."/>
            <person name="Brugerolle De Fraissinette N."/>
            <person name="Rezende De Castro R."/>
            <person name="Schneider M.P."/>
            <person name="Vasconcelos V."/>
            <person name="Leao P.N."/>
        </authorList>
    </citation>
    <scope>NUCLEOTIDE SEQUENCE</scope>
    <source>
        <strain evidence="3">LEGE 11480</strain>
    </source>
</reference>
<feature type="compositionally biased region" description="Low complexity" evidence="1">
    <location>
        <begin position="110"/>
        <end position="122"/>
    </location>
</feature>
<dbReference type="InterPro" id="IPR042095">
    <property type="entry name" value="SUMF_sf"/>
</dbReference>
<keyword evidence="4" id="KW-1185">Reference proteome</keyword>
<dbReference type="InterPro" id="IPR016187">
    <property type="entry name" value="CTDL_fold"/>
</dbReference>
<comment type="caution">
    <text evidence="3">The sequence shown here is derived from an EMBL/GenBank/DDBJ whole genome shotgun (WGS) entry which is preliminary data.</text>
</comment>
<dbReference type="Gene3D" id="3.90.1580.10">
    <property type="entry name" value="paralog of FGE (formylglycine-generating enzyme)"/>
    <property type="match status" value="1"/>
</dbReference>
<protein>
    <submittedName>
        <fullName evidence="3">Formylglycine-generating enzyme family protein</fullName>
    </submittedName>
</protein>
<feature type="region of interest" description="Disordered" evidence="1">
    <location>
        <begin position="106"/>
        <end position="129"/>
    </location>
</feature>
<proteinExistence type="predicted"/>
<feature type="domain" description="Sulfatase-modifying factor enzyme-like" evidence="2">
    <location>
        <begin position="167"/>
        <end position="414"/>
    </location>
</feature>
<dbReference type="Proteomes" id="UP000625316">
    <property type="component" value="Unassembled WGS sequence"/>
</dbReference>
<dbReference type="InterPro" id="IPR051043">
    <property type="entry name" value="Sulfatase_Mod_Factor_Kinase"/>
</dbReference>
<sequence>TQGRCATVERLDLYLKRRVPEIVAEHGVRQNPYTIAEPIDKSHLILLPQYATLADVQQLKLEAFQAESDRQYLKAEQLWVRVLAASLADRQAIEAIKRLARIDIPRPEVPETTTPQPTEKSSTPPPPQYPTFSFEYATIAVPSLEVTKHRGSADYFTEDLGDGVSLDMVRIPGGEFWMGSPDGEEGDFLEMQRPRHKVTVPECWMGKFVVTQSQWQAIAKQSQINRSLKDDPSEFKGKNLPVESVSWLDAIEWCDRLSQQTGKTYRLPSEAEWEYACRAGTQTPFHFGETLSTDLANYRGQDWEFNGKTYSGKYGQGQYGSVLGKTTSVGTFPPNAFGLFDMHGNVGEWCEDLWHKNYKGAPIDGSVWGDRSIEEEAFRVNRGGSWDVRPAYCRSAIRYSDRATYLGDLLGFRVLCVVSRPGLL</sequence>
<evidence type="ECO:0000259" key="2">
    <source>
        <dbReference type="Pfam" id="PF03781"/>
    </source>
</evidence>
<dbReference type="PANTHER" id="PTHR23150:SF19">
    <property type="entry name" value="FORMYLGLYCINE-GENERATING ENZYME"/>
    <property type="match status" value="1"/>
</dbReference>
<gene>
    <name evidence="3" type="ORF">IQ266_27640</name>
</gene>
<evidence type="ECO:0000313" key="3">
    <source>
        <dbReference type="EMBL" id="MBE9033504.1"/>
    </source>
</evidence>
<dbReference type="AlphaFoldDB" id="A0A928VWV5"/>
<evidence type="ECO:0000256" key="1">
    <source>
        <dbReference type="SAM" id="MobiDB-lite"/>
    </source>
</evidence>